<keyword evidence="5" id="KW-0998">Cell outer membrane</keyword>
<dbReference type="Pfam" id="PF14322">
    <property type="entry name" value="SusD-like_3"/>
    <property type="match status" value="1"/>
</dbReference>
<sequence>MKKIKFILIVLLLAGFGACNYLDVSPDLGISEEDIFSTYKNYSNFLDAAYRREYPNRENNVNARNLKLAAPYWIDQSPMRWTLEGCITDACVCGRKLARAMRSGSMSDEAANRLTTATTYRPIMKVMFEIIRITNTSIANIDMLQDATDVQRNDLLARAYFARGMAHFTLCRYFGGMPYIDTKLGADDEWDMARLSGHDTYVRCAEDFGRAADYYRAAGLMRRDARPGEAGHLSSPDMWYANGCAALAMKGRALLYAASPLHNALGEEDWRLAAEACGEAIAAAEDAGFEMLPKEQWTDNFMNVQYTNEQLWCYSVGNIALSNSRFYGRYGRAQCNNQNNASGICPTQNFVDRFETIWGDPLDTEEDRAAAVALGHYNDQDPYADRDPRFDLTILHDGSKVGSKNVMVNIYRDTKGTWPKTKIGNDKNFGAEWDADPLRGTTRTGYYLNKGWNGERGNTAYRHSDPLIRMAELYLNYAEAVNEYAGPGGTAAGLPLTALQAVNKVRSRIGMPDVQSRFAGDSRLLRDRIRNERMVELAFEGHHYYFDSRRWKTVETDMNRTLYGMYVEQVSVSAEYPKGRRYTRRALTDDCQGAWKPHMYYLPIPDAESQKMRNFVNNAKWN</sequence>
<protein>
    <submittedName>
        <fullName evidence="9">RagB/SusD family nutrient uptake outer membrane protein</fullName>
    </submittedName>
</protein>
<name>A0ABY5V5B8_9BACT</name>
<evidence type="ECO:0000256" key="4">
    <source>
        <dbReference type="ARBA" id="ARBA00023136"/>
    </source>
</evidence>
<feature type="signal peptide" evidence="6">
    <location>
        <begin position="1"/>
        <end position="21"/>
    </location>
</feature>
<dbReference type="EMBL" id="CP102252">
    <property type="protein sequence ID" value="UWN64825.1"/>
    <property type="molecule type" value="Genomic_DNA"/>
</dbReference>
<keyword evidence="10" id="KW-1185">Reference proteome</keyword>
<evidence type="ECO:0000256" key="2">
    <source>
        <dbReference type="ARBA" id="ARBA00006275"/>
    </source>
</evidence>
<dbReference type="InterPro" id="IPR011990">
    <property type="entry name" value="TPR-like_helical_dom_sf"/>
</dbReference>
<dbReference type="Gene3D" id="1.25.40.390">
    <property type="match status" value="1"/>
</dbReference>
<keyword evidence="4" id="KW-0472">Membrane</keyword>
<feature type="domain" description="SusD-like N-terminal" evidence="8">
    <location>
        <begin position="108"/>
        <end position="211"/>
    </location>
</feature>
<dbReference type="RefSeq" id="WP_019150557.1">
    <property type="nucleotide sequence ID" value="NZ_CP102252.1"/>
</dbReference>
<comment type="subcellular location">
    <subcellularLocation>
        <location evidence="1">Cell outer membrane</location>
    </subcellularLocation>
</comment>
<organism evidence="9 10">
    <name type="scientific">Alistipes senegalensis JC50</name>
    <dbReference type="NCBI Taxonomy" id="1033732"/>
    <lineage>
        <taxon>Bacteria</taxon>
        <taxon>Pseudomonadati</taxon>
        <taxon>Bacteroidota</taxon>
        <taxon>Bacteroidia</taxon>
        <taxon>Bacteroidales</taxon>
        <taxon>Rikenellaceae</taxon>
        <taxon>Alistipes</taxon>
    </lineage>
</organism>
<dbReference type="Proteomes" id="UP001058267">
    <property type="component" value="Chromosome"/>
</dbReference>
<evidence type="ECO:0000256" key="5">
    <source>
        <dbReference type="ARBA" id="ARBA00023237"/>
    </source>
</evidence>
<evidence type="ECO:0000313" key="9">
    <source>
        <dbReference type="EMBL" id="UWN64825.1"/>
    </source>
</evidence>
<comment type="similarity">
    <text evidence="2">Belongs to the SusD family.</text>
</comment>
<gene>
    <name evidence="9" type="ORF">NQ519_13910</name>
</gene>
<proteinExistence type="inferred from homology"/>
<keyword evidence="3 6" id="KW-0732">Signal</keyword>
<evidence type="ECO:0000259" key="8">
    <source>
        <dbReference type="Pfam" id="PF14322"/>
    </source>
</evidence>
<dbReference type="SUPFAM" id="SSF48452">
    <property type="entry name" value="TPR-like"/>
    <property type="match status" value="1"/>
</dbReference>
<evidence type="ECO:0000259" key="7">
    <source>
        <dbReference type="Pfam" id="PF07980"/>
    </source>
</evidence>
<feature type="chain" id="PRO_5045307087" evidence="6">
    <location>
        <begin position="22"/>
        <end position="622"/>
    </location>
</feature>
<reference evidence="9" key="1">
    <citation type="journal article" date="2022" name="Cell">
        <title>Design, construction, and in vivo augmentation of a complex gut microbiome.</title>
        <authorList>
            <person name="Cheng A.G."/>
            <person name="Ho P.Y."/>
            <person name="Aranda-Diaz A."/>
            <person name="Jain S."/>
            <person name="Yu F.B."/>
            <person name="Meng X."/>
            <person name="Wang M."/>
            <person name="Iakiviak M."/>
            <person name="Nagashima K."/>
            <person name="Zhao A."/>
            <person name="Murugkar P."/>
            <person name="Patil A."/>
            <person name="Atabakhsh K."/>
            <person name="Weakley A."/>
            <person name="Yan J."/>
            <person name="Brumbaugh A.R."/>
            <person name="Higginbottom S."/>
            <person name="Dimas A."/>
            <person name="Shiver A.L."/>
            <person name="Deutschbauer A."/>
            <person name="Neff N."/>
            <person name="Sonnenburg J.L."/>
            <person name="Huang K.C."/>
            <person name="Fischbach M.A."/>
        </authorList>
    </citation>
    <scope>NUCLEOTIDE SEQUENCE</scope>
    <source>
        <strain evidence="9">JC50</strain>
    </source>
</reference>
<evidence type="ECO:0000256" key="3">
    <source>
        <dbReference type="ARBA" id="ARBA00022729"/>
    </source>
</evidence>
<dbReference type="InterPro" id="IPR033985">
    <property type="entry name" value="SusD-like_N"/>
</dbReference>
<dbReference type="InterPro" id="IPR012944">
    <property type="entry name" value="SusD_RagB_dom"/>
</dbReference>
<dbReference type="PROSITE" id="PS51257">
    <property type="entry name" value="PROKAR_LIPOPROTEIN"/>
    <property type="match status" value="1"/>
</dbReference>
<evidence type="ECO:0000313" key="10">
    <source>
        <dbReference type="Proteomes" id="UP001058267"/>
    </source>
</evidence>
<dbReference type="Pfam" id="PF07980">
    <property type="entry name" value="SusD_RagB"/>
    <property type="match status" value="1"/>
</dbReference>
<evidence type="ECO:0000256" key="6">
    <source>
        <dbReference type="SAM" id="SignalP"/>
    </source>
</evidence>
<feature type="domain" description="RagB/SusD" evidence="7">
    <location>
        <begin position="328"/>
        <end position="621"/>
    </location>
</feature>
<evidence type="ECO:0000256" key="1">
    <source>
        <dbReference type="ARBA" id="ARBA00004442"/>
    </source>
</evidence>
<accession>A0ABY5V5B8</accession>